<organism evidence="2 3">
    <name type="scientific">Octopus vulgaris</name>
    <name type="common">Common octopus</name>
    <dbReference type="NCBI Taxonomy" id="6645"/>
    <lineage>
        <taxon>Eukaryota</taxon>
        <taxon>Metazoa</taxon>
        <taxon>Spiralia</taxon>
        <taxon>Lophotrochozoa</taxon>
        <taxon>Mollusca</taxon>
        <taxon>Cephalopoda</taxon>
        <taxon>Coleoidea</taxon>
        <taxon>Octopodiformes</taxon>
        <taxon>Octopoda</taxon>
        <taxon>Incirrata</taxon>
        <taxon>Octopodidae</taxon>
        <taxon>Octopus</taxon>
    </lineage>
</organism>
<reference evidence="2" key="1">
    <citation type="submission" date="2023-08" db="EMBL/GenBank/DDBJ databases">
        <authorList>
            <person name="Alioto T."/>
            <person name="Alioto T."/>
            <person name="Gomez Garrido J."/>
        </authorList>
    </citation>
    <scope>NUCLEOTIDE SEQUENCE</scope>
</reference>
<feature type="region of interest" description="Disordered" evidence="1">
    <location>
        <begin position="1"/>
        <end position="38"/>
    </location>
</feature>
<evidence type="ECO:0000256" key="1">
    <source>
        <dbReference type="SAM" id="MobiDB-lite"/>
    </source>
</evidence>
<sequence length="66" mass="7387">MNNDENITIEQFGTNSNNNHDGNNTKLRIKNSSSSNRRENVCNDSYHLLACTVFSRSSTVVVRLGV</sequence>
<name>A0AA36B6W9_OCTVU</name>
<feature type="compositionally biased region" description="Low complexity" evidence="1">
    <location>
        <begin position="15"/>
        <end position="24"/>
    </location>
</feature>
<keyword evidence="3" id="KW-1185">Reference proteome</keyword>
<feature type="compositionally biased region" description="Polar residues" evidence="1">
    <location>
        <begin position="1"/>
        <end position="14"/>
    </location>
</feature>
<protein>
    <submittedName>
        <fullName evidence="2">Uncharacterized protein</fullName>
    </submittedName>
</protein>
<evidence type="ECO:0000313" key="3">
    <source>
        <dbReference type="Proteomes" id="UP001162480"/>
    </source>
</evidence>
<dbReference type="AlphaFoldDB" id="A0AA36B6W9"/>
<gene>
    <name evidence="2" type="ORF">OCTVUL_1B003594</name>
</gene>
<evidence type="ECO:0000313" key="2">
    <source>
        <dbReference type="EMBL" id="CAI9727802.1"/>
    </source>
</evidence>
<dbReference type="Proteomes" id="UP001162480">
    <property type="component" value="Chromosome 9"/>
</dbReference>
<proteinExistence type="predicted"/>
<accession>A0AA36B6W9</accession>
<dbReference type="EMBL" id="OX597822">
    <property type="protein sequence ID" value="CAI9727802.1"/>
    <property type="molecule type" value="Genomic_DNA"/>
</dbReference>